<evidence type="ECO:0000259" key="1">
    <source>
        <dbReference type="Pfam" id="PF01909"/>
    </source>
</evidence>
<dbReference type="InterPro" id="IPR043519">
    <property type="entry name" value="NT_sf"/>
</dbReference>
<dbReference type="Gene3D" id="3.30.460.10">
    <property type="entry name" value="Beta Polymerase, domain 2"/>
    <property type="match status" value="1"/>
</dbReference>
<dbReference type="AlphaFoldDB" id="A0A367ZBE5"/>
<sequence length="117" mass="13044">MAHGVAQRDPILRQFVAALAPIRESIEEMRLFGSRARGEARPDSDYDVLIVLARRTPEAVSACYDAVMAVLLATGRLVSLKIFPRDEFDRLRAIPTPFMRAIQQEGIPLGFDDQSSD</sequence>
<dbReference type="Pfam" id="PF01909">
    <property type="entry name" value="NTP_transf_2"/>
    <property type="match status" value="1"/>
</dbReference>
<dbReference type="PANTHER" id="PTHR33933:SF1">
    <property type="entry name" value="PROTEIN ADENYLYLTRANSFERASE MNTA-RELATED"/>
    <property type="match status" value="1"/>
</dbReference>
<name>A0A367ZBE5_9BACT</name>
<comment type="caution">
    <text evidence="2">The sequence shown here is derived from an EMBL/GenBank/DDBJ whole genome shotgun (WGS) entry which is preliminary data.</text>
</comment>
<accession>A0A367ZBE5</accession>
<reference evidence="2 3" key="1">
    <citation type="submission" date="2018-05" db="EMBL/GenBank/DDBJ databases">
        <title>A metagenomic window into the 2 km-deep terrestrial subsurface aquifer revealed taxonomically and functionally diverse microbial community comprising novel uncultured bacterial lineages.</title>
        <authorList>
            <person name="Kadnikov V.V."/>
            <person name="Mardanov A.V."/>
            <person name="Beletsky A.V."/>
            <person name="Banks D."/>
            <person name="Pimenov N.V."/>
            <person name="Frank Y.A."/>
            <person name="Karnachuk O.V."/>
            <person name="Ravin N.V."/>
        </authorList>
    </citation>
    <scope>NUCLEOTIDE SEQUENCE [LARGE SCALE GENOMIC DNA]</scope>
    <source>
        <strain evidence="2">BY5</strain>
    </source>
</reference>
<dbReference type="CDD" id="cd05403">
    <property type="entry name" value="NT_KNTase_like"/>
    <property type="match status" value="1"/>
</dbReference>
<feature type="domain" description="Polymerase nucleotidyl transferase" evidence="1">
    <location>
        <begin position="20"/>
        <end position="59"/>
    </location>
</feature>
<dbReference type="EMBL" id="QOQW01000042">
    <property type="protein sequence ID" value="RCK74631.1"/>
    <property type="molecule type" value="Genomic_DNA"/>
</dbReference>
<evidence type="ECO:0000313" key="3">
    <source>
        <dbReference type="Proteomes" id="UP000252355"/>
    </source>
</evidence>
<organism evidence="2 3">
    <name type="scientific">Candidatus Ozemobacter sibiricus</name>
    <dbReference type="NCBI Taxonomy" id="2268124"/>
    <lineage>
        <taxon>Bacteria</taxon>
        <taxon>Candidatus Ozemobacteria</taxon>
        <taxon>Candidatus Ozemobacterales</taxon>
        <taxon>Candidatus Ozemobacteraceae</taxon>
        <taxon>Candidatus Ozemobacter</taxon>
    </lineage>
</organism>
<dbReference type="GO" id="GO:0016779">
    <property type="term" value="F:nucleotidyltransferase activity"/>
    <property type="evidence" value="ECO:0007669"/>
    <property type="project" value="InterPro"/>
</dbReference>
<dbReference type="Proteomes" id="UP000252355">
    <property type="component" value="Unassembled WGS sequence"/>
</dbReference>
<proteinExistence type="predicted"/>
<dbReference type="PANTHER" id="PTHR33933">
    <property type="entry name" value="NUCLEOTIDYLTRANSFERASE"/>
    <property type="match status" value="1"/>
</dbReference>
<evidence type="ECO:0000313" key="2">
    <source>
        <dbReference type="EMBL" id="RCK74631.1"/>
    </source>
</evidence>
<dbReference type="InterPro" id="IPR002934">
    <property type="entry name" value="Polymerase_NTP_transf_dom"/>
</dbReference>
<dbReference type="SUPFAM" id="SSF81301">
    <property type="entry name" value="Nucleotidyltransferase"/>
    <property type="match status" value="1"/>
</dbReference>
<dbReference type="InterPro" id="IPR052548">
    <property type="entry name" value="Type_VII_TA_antitoxin"/>
</dbReference>
<gene>
    <name evidence="2" type="ORF">OZSIB_4367</name>
</gene>
<protein>
    <recommendedName>
        <fullName evidence="1">Polymerase nucleotidyl transferase domain-containing protein</fullName>
    </recommendedName>
</protein>